<keyword evidence="2" id="KW-0238">DNA-binding</keyword>
<dbReference type="InterPro" id="IPR036693">
    <property type="entry name" value="TF_LuxR_autoind-bd_dom_sf"/>
</dbReference>
<sequence length="241" mass="26804">MGECRMENWERERVELLLGTGDEKRFFNLLHEIVGRLGFDYYAFGMRLPLPLSNPTLILRDNCPAGWQWASMGTALAFAKTENAQVDPSADPLVWSVDLPMYQPPFWRDAAMHGLKAGWGQACHGPMGISSALNLATTNTRITPRDLDFLSPRLTWLTHVAHRGLAQLLIPKYLPESQAHLSGKEVQILRLTADGKTCGAIGRIMHISERTVHFHIEKILQKLVAANKTAAALKAAMLGLL</sequence>
<dbReference type="InterPro" id="IPR005143">
    <property type="entry name" value="TF_LuxR_autoind-bd_dom"/>
</dbReference>
<accession>A0A261UZ32</accession>
<dbReference type="AlphaFoldDB" id="A0A261UZ32"/>
<dbReference type="SUPFAM" id="SSF75516">
    <property type="entry name" value="Pheromone-binding domain of LuxR-like quorum-sensing transcription factors"/>
    <property type="match status" value="1"/>
</dbReference>
<dbReference type="Pfam" id="PF00196">
    <property type="entry name" value="GerE"/>
    <property type="match status" value="1"/>
</dbReference>
<dbReference type="GO" id="GO:0003677">
    <property type="term" value="F:DNA binding"/>
    <property type="evidence" value="ECO:0007669"/>
    <property type="project" value="UniProtKB-KW"/>
</dbReference>
<keyword evidence="1" id="KW-0805">Transcription regulation</keyword>
<keyword evidence="6" id="KW-1185">Reference proteome</keyword>
<dbReference type="GO" id="GO:0006355">
    <property type="term" value="P:regulation of DNA-templated transcription"/>
    <property type="evidence" value="ECO:0007669"/>
    <property type="project" value="InterPro"/>
</dbReference>
<dbReference type="InterPro" id="IPR036388">
    <property type="entry name" value="WH-like_DNA-bd_sf"/>
</dbReference>
<dbReference type="SUPFAM" id="SSF46894">
    <property type="entry name" value="C-terminal effector domain of the bipartite response regulators"/>
    <property type="match status" value="1"/>
</dbReference>
<dbReference type="InterPro" id="IPR016032">
    <property type="entry name" value="Sig_transdc_resp-reg_C-effctor"/>
</dbReference>
<dbReference type="PANTHER" id="PTHR44688">
    <property type="entry name" value="DNA-BINDING TRANSCRIPTIONAL ACTIVATOR DEVR_DOSR"/>
    <property type="match status" value="1"/>
</dbReference>
<evidence type="ECO:0000256" key="2">
    <source>
        <dbReference type="ARBA" id="ARBA00023125"/>
    </source>
</evidence>
<dbReference type="SMART" id="SM00421">
    <property type="entry name" value="HTH_LUXR"/>
    <property type="match status" value="1"/>
</dbReference>
<dbReference type="PRINTS" id="PR00038">
    <property type="entry name" value="HTHLUXR"/>
</dbReference>
<evidence type="ECO:0000256" key="3">
    <source>
        <dbReference type="ARBA" id="ARBA00023163"/>
    </source>
</evidence>
<reference evidence="6" key="1">
    <citation type="submission" date="2017-05" db="EMBL/GenBank/DDBJ databases">
        <title>Complete and WGS of Bordetella genogroups.</title>
        <authorList>
            <person name="Spilker T."/>
            <person name="Lipuma J."/>
        </authorList>
    </citation>
    <scope>NUCLEOTIDE SEQUENCE [LARGE SCALE GENOMIC DNA]</scope>
    <source>
        <strain evidence="6">AU8856</strain>
    </source>
</reference>
<evidence type="ECO:0000313" key="6">
    <source>
        <dbReference type="Proteomes" id="UP000215767"/>
    </source>
</evidence>
<dbReference type="InterPro" id="IPR000792">
    <property type="entry name" value="Tscrpt_reg_LuxR_C"/>
</dbReference>
<dbReference type="Proteomes" id="UP000215767">
    <property type="component" value="Unassembled WGS sequence"/>
</dbReference>
<gene>
    <name evidence="5" type="ORF">CAL28_05515</name>
</gene>
<dbReference type="CDD" id="cd06170">
    <property type="entry name" value="LuxR_C_like"/>
    <property type="match status" value="1"/>
</dbReference>
<dbReference type="PROSITE" id="PS50043">
    <property type="entry name" value="HTH_LUXR_2"/>
    <property type="match status" value="1"/>
</dbReference>
<comment type="caution">
    <text evidence="5">The sequence shown here is derived from an EMBL/GenBank/DDBJ whole genome shotgun (WGS) entry which is preliminary data.</text>
</comment>
<dbReference type="Gene3D" id="1.10.10.10">
    <property type="entry name" value="Winged helix-like DNA-binding domain superfamily/Winged helix DNA-binding domain"/>
    <property type="match status" value="1"/>
</dbReference>
<proteinExistence type="predicted"/>
<feature type="domain" description="HTH luxR-type" evidence="4">
    <location>
        <begin position="174"/>
        <end position="239"/>
    </location>
</feature>
<dbReference type="OrthoDB" id="9774661at2"/>
<evidence type="ECO:0000313" key="5">
    <source>
        <dbReference type="EMBL" id="OZI67146.1"/>
    </source>
</evidence>
<dbReference type="Gene3D" id="3.30.450.80">
    <property type="entry name" value="Transcription factor LuxR-like, autoinducer-binding domain"/>
    <property type="match status" value="1"/>
</dbReference>
<protein>
    <recommendedName>
        <fullName evidence="4">HTH luxR-type domain-containing protein</fullName>
    </recommendedName>
</protein>
<dbReference type="Pfam" id="PF03472">
    <property type="entry name" value="Autoind_bind"/>
    <property type="match status" value="1"/>
</dbReference>
<dbReference type="EMBL" id="NEVS01000001">
    <property type="protein sequence ID" value="OZI67146.1"/>
    <property type="molecule type" value="Genomic_DNA"/>
</dbReference>
<dbReference type="PANTHER" id="PTHR44688:SF16">
    <property type="entry name" value="DNA-BINDING TRANSCRIPTIONAL ACTIVATOR DEVR_DOSR"/>
    <property type="match status" value="1"/>
</dbReference>
<organism evidence="5 6">
    <name type="scientific">Bordetella genomosp. 11</name>
    <dbReference type="NCBI Taxonomy" id="1416808"/>
    <lineage>
        <taxon>Bacteria</taxon>
        <taxon>Pseudomonadati</taxon>
        <taxon>Pseudomonadota</taxon>
        <taxon>Betaproteobacteria</taxon>
        <taxon>Burkholderiales</taxon>
        <taxon>Alcaligenaceae</taxon>
        <taxon>Bordetella</taxon>
    </lineage>
</organism>
<evidence type="ECO:0000259" key="4">
    <source>
        <dbReference type="PROSITE" id="PS50043"/>
    </source>
</evidence>
<keyword evidence="3" id="KW-0804">Transcription</keyword>
<name>A0A261UZ32_9BORD</name>
<evidence type="ECO:0000256" key="1">
    <source>
        <dbReference type="ARBA" id="ARBA00023015"/>
    </source>
</evidence>